<dbReference type="Proteomes" id="UP000470384">
    <property type="component" value="Unassembled WGS sequence"/>
</dbReference>
<organism evidence="1 2">
    <name type="scientific">Pyruvatibacter mobilis</name>
    <dbReference type="NCBI Taxonomy" id="1712261"/>
    <lineage>
        <taxon>Bacteria</taxon>
        <taxon>Pseudomonadati</taxon>
        <taxon>Pseudomonadota</taxon>
        <taxon>Alphaproteobacteria</taxon>
        <taxon>Hyphomicrobiales</taxon>
        <taxon>Parvibaculaceae</taxon>
        <taxon>Pyruvatibacter</taxon>
    </lineage>
</organism>
<comment type="caution">
    <text evidence="1">The sequence shown here is derived from an EMBL/GenBank/DDBJ whole genome shotgun (WGS) entry which is preliminary data.</text>
</comment>
<dbReference type="GeneID" id="300655168"/>
<evidence type="ECO:0000313" key="1">
    <source>
        <dbReference type="EMBL" id="NBG95367.1"/>
    </source>
</evidence>
<name>A0A845QAA5_9HYPH</name>
<protein>
    <submittedName>
        <fullName evidence="1">Uncharacterized protein</fullName>
    </submittedName>
</protein>
<gene>
    <name evidence="1" type="ORF">GTQ45_06440</name>
</gene>
<dbReference type="EMBL" id="WXYQ01000005">
    <property type="protein sequence ID" value="NBG95367.1"/>
    <property type="molecule type" value="Genomic_DNA"/>
</dbReference>
<keyword evidence="2" id="KW-1185">Reference proteome</keyword>
<evidence type="ECO:0000313" key="2">
    <source>
        <dbReference type="Proteomes" id="UP000470384"/>
    </source>
</evidence>
<dbReference type="RefSeq" id="WP_160587366.1">
    <property type="nucleotide sequence ID" value="NZ_BMHN01000001.1"/>
</dbReference>
<dbReference type="AlphaFoldDB" id="A0A845QAA5"/>
<accession>A0A845QAA5</accession>
<reference evidence="1 2" key="1">
    <citation type="journal article" date="2016" name="Int. J. Syst. Evol. Microbiol.">
        <title>Pyruvatibacter mobilis gen. nov., sp. nov., a marine bacterium from the culture broth of Picochlorum sp. 122.</title>
        <authorList>
            <person name="Wang G."/>
            <person name="Tang M."/>
            <person name="Wu H."/>
            <person name="Dai S."/>
            <person name="Li T."/>
            <person name="Chen C."/>
            <person name="He H."/>
            <person name="Fan J."/>
            <person name="Xiang W."/>
            <person name="Li X."/>
        </authorList>
    </citation>
    <scope>NUCLEOTIDE SEQUENCE [LARGE SCALE GENOMIC DNA]</scope>
    <source>
        <strain evidence="1 2">GYP-11</strain>
    </source>
</reference>
<sequence length="178" mass="19487">MTPDWPGVEQAYRDSALTVVEIMALFGITQTQLYHRVRTEKWPQRRPRLPVICRAPETDAPAGETLLPPDPTPDPSLAMLSRLIGALQTNIDDLEHCAKDPGRTDAEREREAKLLVTLAQVLDKLMALSERISQATPPDRDTAADHDRIVAAIAERVARLTAARSQGSLPPQPDGAGS</sequence>
<proteinExistence type="predicted"/>